<reference evidence="1" key="1">
    <citation type="journal article" date="2019" name="bioRxiv">
        <title>The Genome of the Zebra Mussel, Dreissena polymorpha: A Resource for Invasive Species Research.</title>
        <authorList>
            <person name="McCartney M.A."/>
            <person name="Auch B."/>
            <person name="Kono T."/>
            <person name="Mallez S."/>
            <person name="Zhang Y."/>
            <person name="Obille A."/>
            <person name="Becker A."/>
            <person name="Abrahante J.E."/>
            <person name="Garbe J."/>
            <person name="Badalamenti J.P."/>
            <person name="Herman A."/>
            <person name="Mangelson H."/>
            <person name="Liachko I."/>
            <person name="Sullivan S."/>
            <person name="Sone E.D."/>
            <person name="Koren S."/>
            <person name="Silverstein K.A.T."/>
            <person name="Beckman K.B."/>
            <person name="Gohl D.M."/>
        </authorList>
    </citation>
    <scope>NUCLEOTIDE SEQUENCE</scope>
    <source>
        <strain evidence="1">Duluth1</strain>
        <tissue evidence="1">Whole animal</tissue>
    </source>
</reference>
<sequence>MTTLPTPTKHGDSRKKTVIIVKDASGGGGVGAADINDAVDDKYQYDEYRDGDDEYYCD</sequence>
<name>A0A9D3Z788_DREPO</name>
<dbReference type="EMBL" id="JAIWYP010000014">
    <property type="protein sequence ID" value="KAH3711642.1"/>
    <property type="molecule type" value="Genomic_DNA"/>
</dbReference>
<dbReference type="AlphaFoldDB" id="A0A9D3Z788"/>
<proteinExistence type="predicted"/>
<accession>A0A9D3Z788</accession>
<evidence type="ECO:0000313" key="1">
    <source>
        <dbReference type="EMBL" id="KAH3711642.1"/>
    </source>
</evidence>
<organism evidence="1 2">
    <name type="scientific">Dreissena polymorpha</name>
    <name type="common">Zebra mussel</name>
    <name type="synonym">Mytilus polymorpha</name>
    <dbReference type="NCBI Taxonomy" id="45954"/>
    <lineage>
        <taxon>Eukaryota</taxon>
        <taxon>Metazoa</taxon>
        <taxon>Spiralia</taxon>
        <taxon>Lophotrochozoa</taxon>
        <taxon>Mollusca</taxon>
        <taxon>Bivalvia</taxon>
        <taxon>Autobranchia</taxon>
        <taxon>Heteroconchia</taxon>
        <taxon>Euheterodonta</taxon>
        <taxon>Imparidentia</taxon>
        <taxon>Neoheterodontei</taxon>
        <taxon>Myida</taxon>
        <taxon>Dreissenoidea</taxon>
        <taxon>Dreissenidae</taxon>
        <taxon>Dreissena</taxon>
    </lineage>
</organism>
<comment type="caution">
    <text evidence="1">The sequence shown here is derived from an EMBL/GenBank/DDBJ whole genome shotgun (WGS) entry which is preliminary data.</text>
</comment>
<reference evidence="1" key="2">
    <citation type="submission" date="2020-11" db="EMBL/GenBank/DDBJ databases">
        <authorList>
            <person name="McCartney M.A."/>
            <person name="Auch B."/>
            <person name="Kono T."/>
            <person name="Mallez S."/>
            <person name="Becker A."/>
            <person name="Gohl D.M."/>
            <person name="Silverstein K.A.T."/>
            <person name="Koren S."/>
            <person name="Bechman K.B."/>
            <person name="Herman A."/>
            <person name="Abrahante J.E."/>
            <person name="Garbe J."/>
        </authorList>
    </citation>
    <scope>NUCLEOTIDE SEQUENCE</scope>
    <source>
        <strain evidence="1">Duluth1</strain>
        <tissue evidence="1">Whole animal</tissue>
    </source>
</reference>
<keyword evidence="2" id="KW-1185">Reference proteome</keyword>
<dbReference type="Proteomes" id="UP000828390">
    <property type="component" value="Unassembled WGS sequence"/>
</dbReference>
<evidence type="ECO:0000313" key="2">
    <source>
        <dbReference type="Proteomes" id="UP000828390"/>
    </source>
</evidence>
<protein>
    <submittedName>
        <fullName evidence="1">Uncharacterized protein</fullName>
    </submittedName>
</protein>
<gene>
    <name evidence="1" type="ORF">DPMN_071313</name>
</gene>